<evidence type="ECO:0000313" key="2">
    <source>
        <dbReference type="Proteomes" id="UP000235220"/>
    </source>
</evidence>
<dbReference type="Proteomes" id="UP000235220">
    <property type="component" value="Unplaced"/>
</dbReference>
<feature type="domain" description="Reverse transcriptase Ty1/copia-type" evidence="1">
    <location>
        <begin position="5"/>
        <end position="97"/>
    </location>
</feature>
<dbReference type="InterPro" id="IPR013103">
    <property type="entry name" value="RVT_2"/>
</dbReference>
<dbReference type="RefSeq" id="XP_035542938.1">
    <property type="nucleotide sequence ID" value="XM_035687045.1"/>
</dbReference>
<protein>
    <submittedName>
        <fullName evidence="3">Uncharacterized mitochondrial protein AtMg00810-like</fullName>
    </submittedName>
</protein>
<dbReference type="InParanoid" id="A0A6P9EFC0"/>
<dbReference type="GeneID" id="118345969"/>
<dbReference type="InterPro" id="IPR043502">
    <property type="entry name" value="DNA/RNA_pol_sf"/>
</dbReference>
<name>A0A6P9EFC0_JUGRE</name>
<dbReference type="Pfam" id="PF07727">
    <property type="entry name" value="RVT_2"/>
    <property type="match status" value="1"/>
</dbReference>
<dbReference type="AlphaFoldDB" id="A0A6P9EFC0"/>
<dbReference type="SUPFAM" id="SSF56672">
    <property type="entry name" value="DNA/RNA polymerases"/>
    <property type="match status" value="1"/>
</dbReference>
<dbReference type="KEGG" id="jre:118345969"/>
<evidence type="ECO:0000259" key="1">
    <source>
        <dbReference type="Pfam" id="PF07727"/>
    </source>
</evidence>
<dbReference type="PANTHER" id="PTHR11439">
    <property type="entry name" value="GAG-POL-RELATED RETROTRANSPOSON"/>
    <property type="match status" value="1"/>
</dbReference>
<organism evidence="2 3">
    <name type="scientific">Juglans regia</name>
    <name type="common">English walnut</name>
    <dbReference type="NCBI Taxonomy" id="51240"/>
    <lineage>
        <taxon>Eukaryota</taxon>
        <taxon>Viridiplantae</taxon>
        <taxon>Streptophyta</taxon>
        <taxon>Embryophyta</taxon>
        <taxon>Tracheophyta</taxon>
        <taxon>Spermatophyta</taxon>
        <taxon>Magnoliopsida</taxon>
        <taxon>eudicotyledons</taxon>
        <taxon>Gunneridae</taxon>
        <taxon>Pentapetalae</taxon>
        <taxon>rosids</taxon>
        <taxon>fabids</taxon>
        <taxon>Fagales</taxon>
        <taxon>Juglandaceae</taxon>
        <taxon>Juglans</taxon>
    </lineage>
</organism>
<gene>
    <name evidence="3" type="primary">LOC118345969</name>
</gene>
<sequence>MCDDSLFTKVSGSIFLALLVYVDDVIVASNDLKTVQDIKSILHSTFQIKDIGDLKYFLGLEVARTSKGISLCQRHYALKILADSGFLGCKPAKVPMSSNLRLTRINSTLLEDPIVYRRLVGRLLYLTITRPDLAYSVQTLSQFMDKPAQTHLDATHHVLRYLKGTPGQGIFLSSSSCLHLKAFSDSDWATCPDTRKSVTEFCVFLGDSLISKKSNKQNIVS</sequence>
<reference evidence="3" key="1">
    <citation type="submission" date="2025-08" db="UniProtKB">
        <authorList>
            <consortium name="RefSeq"/>
        </authorList>
    </citation>
    <scope>IDENTIFICATION</scope>
    <source>
        <tissue evidence="3">Leaves</tissue>
    </source>
</reference>
<dbReference type="PANTHER" id="PTHR11439:SF498">
    <property type="entry name" value="DNAK FAMILY PROTEIN"/>
    <property type="match status" value="1"/>
</dbReference>
<proteinExistence type="predicted"/>
<keyword evidence="2" id="KW-1185">Reference proteome</keyword>
<dbReference type="OrthoDB" id="414945at2759"/>
<evidence type="ECO:0000313" key="3">
    <source>
        <dbReference type="RefSeq" id="XP_035542938.1"/>
    </source>
</evidence>
<accession>A0A6P9EFC0</accession>